<feature type="region of interest" description="Disordered" evidence="5">
    <location>
        <begin position="145"/>
        <end position="164"/>
    </location>
</feature>
<evidence type="ECO:0000256" key="1">
    <source>
        <dbReference type="ARBA" id="ARBA00022723"/>
    </source>
</evidence>
<dbReference type="InterPro" id="IPR005600">
    <property type="entry name" value="Gal4_dimer_dom"/>
</dbReference>
<dbReference type="eggNOG" id="ENOG502QSMN">
    <property type="taxonomic scope" value="Eukaryota"/>
</dbReference>
<dbReference type="Proteomes" id="UP000001997">
    <property type="component" value="Unassembled WGS sequence"/>
</dbReference>
<dbReference type="EMBL" id="CH408161">
    <property type="protein sequence ID" value="EDK41286.2"/>
    <property type="molecule type" value="Genomic_DNA"/>
</dbReference>
<evidence type="ECO:0000259" key="6">
    <source>
        <dbReference type="PROSITE" id="PS50048"/>
    </source>
</evidence>
<dbReference type="GO" id="GO:0005634">
    <property type="term" value="C:nucleus"/>
    <property type="evidence" value="ECO:0007669"/>
    <property type="project" value="TreeGrafter"/>
</dbReference>
<proteinExistence type="predicted"/>
<dbReference type="RefSeq" id="XP_001482364.2">
    <property type="nucleotide sequence ID" value="XM_001482314.1"/>
</dbReference>
<dbReference type="GO" id="GO:0008270">
    <property type="term" value="F:zinc ion binding"/>
    <property type="evidence" value="ECO:0007669"/>
    <property type="project" value="InterPro"/>
</dbReference>
<keyword evidence="1" id="KW-0479">Metal-binding</keyword>
<dbReference type="OMA" id="FRMIMYR"/>
<name>A5DQ33_PICGU</name>
<dbReference type="PANTHER" id="PTHR47424:SF2">
    <property type="entry name" value="TRANSCRIPTION FACTOR DOMAIN-CONTAINING PROTEIN-RELATED"/>
    <property type="match status" value="1"/>
</dbReference>
<dbReference type="GO" id="GO:0000435">
    <property type="term" value="P:positive regulation of transcription from RNA polymerase II promoter by galactose"/>
    <property type="evidence" value="ECO:0007669"/>
    <property type="project" value="TreeGrafter"/>
</dbReference>
<dbReference type="InterPro" id="IPR036864">
    <property type="entry name" value="Zn2-C6_fun-type_DNA-bd_sf"/>
</dbReference>
<feature type="domain" description="Zn(2)-C6 fungal-type" evidence="6">
    <location>
        <begin position="19"/>
        <end position="49"/>
    </location>
</feature>
<dbReference type="HOGENOM" id="CLU_008599_2_1_1"/>
<dbReference type="GO" id="GO:0006351">
    <property type="term" value="P:DNA-templated transcription"/>
    <property type="evidence" value="ECO:0007669"/>
    <property type="project" value="InterPro"/>
</dbReference>
<dbReference type="SUPFAM" id="SSF57701">
    <property type="entry name" value="Zn2/Cys6 DNA-binding domain"/>
    <property type="match status" value="1"/>
</dbReference>
<accession>A5DQ33</accession>
<dbReference type="STRING" id="294746.A5DQ33"/>
<dbReference type="FunCoup" id="A5DQ33">
    <property type="interactions" value="830"/>
</dbReference>
<dbReference type="VEuPathDB" id="FungiDB:PGUG_05384"/>
<protein>
    <recommendedName>
        <fullName evidence="6">Zn(2)-C6 fungal-type domain-containing protein</fullName>
    </recommendedName>
</protein>
<reference evidence="7 8" key="1">
    <citation type="journal article" date="2009" name="Nature">
        <title>Evolution of pathogenicity and sexual reproduction in eight Candida genomes.</title>
        <authorList>
            <person name="Butler G."/>
            <person name="Rasmussen M.D."/>
            <person name="Lin M.F."/>
            <person name="Santos M.A."/>
            <person name="Sakthikumar S."/>
            <person name="Munro C.A."/>
            <person name="Rheinbay E."/>
            <person name="Grabherr M."/>
            <person name="Forche A."/>
            <person name="Reedy J.L."/>
            <person name="Agrafioti I."/>
            <person name="Arnaud M.B."/>
            <person name="Bates S."/>
            <person name="Brown A.J."/>
            <person name="Brunke S."/>
            <person name="Costanzo M.C."/>
            <person name="Fitzpatrick D.A."/>
            <person name="de Groot P.W."/>
            <person name="Harris D."/>
            <person name="Hoyer L.L."/>
            <person name="Hube B."/>
            <person name="Klis F.M."/>
            <person name="Kodira C."/>
            <person name="Lennard N."/>
            <person name="Logue M.E."/>
            <person name="Martin R."/>
            <person name="Neiman A.M."/>
            <person name="Nikolaou E."/>
            <person name="Quail M.A."/>
            <person name="Quinn J."/>
            <person name="Santos M.C."/>
            <person name="Schmitzberger F.F."/>
            <person name="Sherlock G."/>
            <person name="Shah P."/>
            <person name="Silverstein K.A."/>
            <person name="Skrzypek M.S."/>
            <person name="Soll D."/>
            <person name="Staggs R."/>
            <person name="Stansfield I."/>
            <person name="Stumpf M.P."/>
            <person name="Sudbery P.E."/>
            <person name="Srikantha T."/>
            <person name="Zeng Q."/>
            <person name="Berman J."/>
            <person name="Berriman M."/>
            <person name="Heitman J."/>
            <person name="Gow N.A."/>
            <person name="Lorenz M.C."/>
            <person name="Birren B.W."/>
            <person name="Kellis M."/>
            <person name="Cuomo C.A."/>
        </authorList>
    </citation>
    <scope>NUCLEOTIDE SEQUENCE [LARGE SCALE GENOMIC DNA]</scope>
    <source>
        <strain evidence="8">ATCC 6260 / CBS 566 / DSM 6381 / JCM 1539 / NBRC 10279 / NRRL Y-324</strain>
    </source>
</reference>
<keyword evidence="2" id="KW-0805">Transcription regulation</keyword>
<organism evidence="7 8">
    <name type="scientific">Meyerozyma guilliermondii (strain ATCC 6260 / CBS 566 / DSM 6381 / JCM 1539 / NBRC 10279 / NRRL Y-324)</name>
    <name type="common">Yeast</name>
    <name type="synonym">Candida guilliermondii</name>
    <dbReference type="NCBI Taxonomy" id="294746"/>
    <lineage>
        <taxon>Eukaryota</taxon>
        <taxon>Fungi</taxon>
        <taxon>Dikarya</taxon>
        <taxon>Ascomycota</taxon>
        <taxon>Saccharomycotina</taxon>
        <taxon>Pichiomycetes</taxon>
        <taxon>Debaryomycetaceae</taxon>
        <taxon>Meyerozyma</taxon>
    </lineage>
</organism>
<dbReference type="CDD" id="cd12148">
    <property type="entry name" value="fungal_TF_MHR"/>
    <property type="match status" value="1"/>
</dbReference>
<dbReference type="Gene3D" id="4.10.240.10">
    <property type="entry name" value="Zn(2)-C6 fungal-type DNA-binding domain"/>
    <property type="match status" value="1"/>
</dbReference>
<keyword evidence="4" id="KW-0539">Nucleus</keyword>
<dbReference type="GO" id="GO:0000981">
    <property type="term" value="F:DNA-binding transcription factor activity, RNA polymerase II-specific"/>
    <property type="evidence" value="ECO:0007669"/>
    <property type="project" value="InterPro"/>
</dbReference>
<dbReference type="InterPro" id="IPR051127">
    <property type="entry name" value="Fungal_SecMet_Regulators"/>
</dbReference>
<evidence type="ECO:0000256" key="4">
    <source>
        <dbReference type="ARBA" id="ARBA00023242"/>
    </source>
</evidence>
<dbReference type="PROSITE" id="PS50048">
    <property type="entry name" value="ZN2_CY6_FUNGAL_2"/>
    <property type="match status" value="1"/>
</dbReference>
<evidence type="ECO:0000313" key="8">
    <source>
        <dbReference type="Proteomes" id="UP000001997"/>
    </source>
</evidence>
<dbReference type="AlphaFoldDB" id="A5DQ33"/>
<dbReference type="Pfam" id="PF04082">
    <property type="entry name" value="Fungal_trans"/>
    <property type="match status" value="1"/>
</dbReference>
<evidence type="ECO:0000256" key="2">
    <source>
        <dbReference type="ARBA" id="ARBA00023015"/>
    </source>
</evidence>
<dbReference type="GO" id="GO:0000978">
    <property type="term" value="F:RNA polymerase II cis-regulatory region sequence-specific DNA binding"/>
    <property type="evidence" value="ECO:0007669"/>
    <property type="project" value="TreeGrafter"/>
</dbReference>
<keyword evidence="3" id="KW-0804">Transcription</keyword>
<dbReference type="InParanoid" id="A5DQ33"/>
<dbReference type="Pfam" id="PF00172">
    <property type="entry name" value="Zn_clus"/>
    <property type="match status" value="1"/>
</dbReference>
<dbReference type="CDD" id="cd00067">
    <property type="entry name" value="GAL4"/>
    <property type="match status" value="1"/>
</dbReference>
<dbReference type="SMART" id="SM00066">
    <property type="entry name" value="GAL4"/>
    <property type="match status" value="1"/>
</dbReference>
<sequence length="674" mass="76548">MTESPQRKRVCEDNDSQFACNECKRRRSKCSRDVPTCSLCLKHHRHCLYEKTNRSPLTRKHLTQVEEELRISRKVIQRHFPTMDISRMVQEIKNGSNIDELIDSFTTTQSSPTQKNSSPTKNNIKNLLTIDDGLEDLQVPQLVPSSVTENGSHKSSTDLSPVSYNWDERNLPHGNRQASIIDGIATMDTNGYLGSPSSAALINLVGGGFFFHKPHGDGGDGNHVNEEVLTNIPRNTLEGYINQYFQTFHVSYPIIYEPIFMAHFNEIIVPPQGWESLMYMVAAIGSFMSGVSPEQNDDLTLFELAKSKLSMEIMERGNLTLVTTITLMSNYLQKRDKPNSGYSYLGLAVRMALGLGIHREIDRHGESLLEKEMRRRIWWCLYIFDCGQNITFGRPLCIPCAGIDTSLPMNIPDSCLTALTKQMPVPENEPTIYTSVRLQSLLHLLTNGIYERIITDPFPSASQLLARDKKYLERWKKLVPPYYDESASVGDKFKLSKCELEWRFRNLRILMYRTFLLKRVVISSQDSSDQYERQAGEICLQECSKVIKSMNHFWCSKPDHNRMETWYTLCFVVPAALMPLVCLRNNPSSANADSWRNDVITAQNIIASLTSICPSAAKLSDLISTLGHGYLYTQPNATSPEPTATDESPTSQLLQLHSMLWPVSFDLEQQFNLT</sequence>
<dbReference type="PANTHER" id="PTHR47424">
    <property type="entry name" value="REGULATORY PROTEIN GAL4"/>
    <property type="match status" value="1"/>
</dbReference>
<keyword evidence="8" id="KW-1185">Reference proteome</keyword>
<dbReference type="InterPro" id="IPR001138">
    <property type="entry name" value="Zn2Cys6_DnaBD"/>
</dbReference>
<dbReference type="PROSITE" id="PS00463">
    <property type="entry name" value="ZN2_CY6_FUNGAL_1"/>
    <property type="match status" value="1"/>
</dbReference>
<dbReference type="KEGG" id="pgu:PGUG_05384"/>
<dbReference type="SMART" id="SM00906">
    <property type="entry name" value="Fungal_trans"/>
    <property type="match status" value="1"/>
</dbReference>
<evidence type="ECO:0000256" key="5">
    <source>
        <dbReference type="SAM" id="MobiDB-lite"/>
    </source>
</evidence>
<evidence type="ECO:0000256" key="3">
    <source>
        <dbReference type="ARBA" id="ARBA00023163"/>
    </source>
</evidence>
<gene>
    <name evidence="7" type="ORF">PGUG_05384</name>
</gene>
<dbReference type="OrthoDB" id="3364175at2759"/>
<dbReference type="CDD" id="cd14654">
    <property type="entry name" value="ZIP_Gal4"/>
    <property type="match status" value="1"/>
</dbReference>
<dbReference type="InterPro" id="IPR007219">
    <property type="entry name" value="XnlR_reg_dom"/>
</dbReference>
<evidence type="ECO:0000313" key="7">
    <source>
        <dbReference type="EMBL" id="EDK41286.2"/>
    </source>
</evidence>
<dbReference type="GeneID" id="5124313"/>